<dbReference type="Gene3D" id="3.30.360.10">
    <property type="entry name" value="Dihydrodipicolinate Reductase, domain 2"/>
    <property type="match status" value="1"/>
</dbReference>
<evidence type="ECO:0000259" key="1">
    <source>
        <dbReference type="Pfam" id="PF01408"/>
    </source>
</evidence>
<dbReference type="InterPro" id="IPR000683">
    <property type="entry name" value="Gfo/Idh/MocA-like_OxRdtase_N"/>
</dbReference>
<dbReference type="SUPFAM" id="SSF55347">
    <property type="entry name" value="Glyceraldehyde-3-phosphate dehydrogenase-like, C-terminal domain"/>
    <property type="match status" value="1"/>
</dbReference>
<sequence length="322" mass="36719">MIKIATIGTSKIVEQFIDAAIKSGSFKVSCCYSRDKAKARDLINKYSIYAVATNKFETIIDESDAVYIASPNGLHYEQAKYFLLQQKHVLLEKPLTLDYKQAVELSEIAIKNKVIFMEAYKTIHLPQFKYLIDFTKTHQPFMMNLNLNRITSRINNLKNGVIDNIFDYNLGRGSTYDMLVYPVELSVSLFGKVQSVKALGQKLENNSGLNDIVILKHECGVLVNITCSKVTNGIIQNEILSDSITLTFTDAINIKDIKIYLSDDNDNPKEIDYETDDNNLVYELAVFSKMINDNDFTLRDNLMNISLEALHTLNRIELDQRR</sequence>
<dbReference type="PANTHER" id="PTHR43054:SF1">
    <property type="entry name" value="SCYLLO-INOSITOL 2-DEHYDROGENASE (NADP(+)) IOLU"/>
    <property type="match status" value="1"/>
</dbReference>
<gene>
    <name evidence="3" type="ORF">SCORR_v1c03910</name>
</gene>
<feature type="domain" description="GFO/IDH/MocA-like oxidoreductase" evidence="2">
    <location>
        <begin position="163"/>
        <end position="233"/>
    </location>
</feature>
<keyword evidence="4" id="KW-1185">Reference proteome</keyword>
<evidence type="ECO:0000313" key="4">
    <source>
        <dbReference type="Proteomes" id="UP000203229"/>
    </source>
</evidence>
<dbReference type="Gene3D" id="3.40.50.720">
    <property type="entry name" value="NAD(P)-binding Rossmann-like Domain"/>
    <property type="match status" value="1"/>
</dbReference>
<dbReference type="OrthoDB" id="9815825at2"/>
<organism evidence="3 4">
    <name type="scientific">Spiroplasma corruscae</name>
    <dbReference type="NCBI Taxonomy" id="216934"/>
    <lineage>
        <taxon>Bacteria</taxon>
        <taxon>Bacillati</taxon>
        <taxon>Mycoplasmatota</taxon>
        <taxon>Mollicutes</taxon>
        <taxon>Entomoplasmatales</taxon>
        <taxon>Spiroplasmataceae</taxon>
        <taxon>Spiroplasma</taxon>
    </lineage>
</organism>
<reference evidence="3 4" key="1">
    <citation type="submission" date="2017-07" db="EMBL/GenBank/DDBJ databases">
        <title>Complete genome sequence of Spiroplasma corruscae EC-1 (DSM 19793).</title>
        <authorList>
            <person name="Tsai Y.-M."/>
            <person name="Lo W.-S."/>
            <person name="Kuo C.-H."/>
        </authorList>
    </citation>
    <scope>NUCLEOTIDE SEQUENCE [LARGE SCALE GENOMIC DNA]</scope>
    <source>
        <strain evidence="3 4">EC-1</strain>
    </source>
</reference>
<evidence type="ECO:0000313" key="3">
    <source>
        <dbReference type="EMBL" id="ASP28165.1"/>
    </source>
</evidence>
<dbReference type="InterPro" id="IPR036291">
    <property type="entry name" value="NAD(P)-bd_dom_sf"/>
</dbReference>
<dbReference type="Pfam" id="PF22725">
    <property type="entry name" value="GFO_IDH_MocA_C3"/>
    <property type="match status" value="1"/>
</dbReference>
<evidence type="ECO:0000259" key="2">
    <source>
        <dbReference type="Pfam" id="PF22725"/>
    </source>
</evidence>
<name>A0A222ENT3_9MOLU</name>
<dbReference type="GO" id="GO:0000166">
    <property type="term" value="F:nucleotide binding"/>
    <property type="evidence" value="ECO:0007669"/>
    <property type="project" value="InterPro"/>
</dbReference>
<dbReference type="SUPFAM" id="SSF51735">
    <property type="entry name" value="NAD(P)-binding Rossmann-fold domains"/>
    <property type="match status" value="1"/>
</dbReference>
<feature type="domain" description="Gfo/Idh/MocA-like oxidoreductase N-terminal" evidence="1">
    <location>
        <begin position="2"/>
        <end position="119"/>
    </location>
</feature>
<dbReference type="AlphaFoldDB" id="A0A222ENT3"/>
<dbReference type="KEGG" id="scou:SCORR_v1c03910"/>
<protein>
    <submittedName>
        <fullName evidence="3">Oxioreductase</fullName>
    </submittedName>
</protein>
<dbReference type="InterPro" id="IPR055170">
    <property type="entry name" value="GFO_IDH_MocA-like_dom"/>
</dbReference>
<dbReference type="Pfam" id="PF01408">
    <property type="entry name" value="GFO_IDH_MocA"/>
    <property type="match status" value="1"/>
</dbReference>
<dbReference type="EMBL" id="CP022535">
    <property type="protein sequence ID" value="ASP28165.1"/>
    <property type="molecule type" value="Genomic_DNA"/>
</dbReference>
<proteinExistence type="predicted"/>
<dbReference type="PANTHER" id="PTHR43054">
    <property type="match status" value="1"/>
</dbReference>
<dbReference type="RefSeq" id="WP_157705336.1">
    <property type="nucleotide sequence ID" value="NZ_CP022535.1"/>
</dbReference>
<dbReference type="Proteomes" id="UP000203229">
    <property type="component" value="Chromosome"/>
</dbReference>
<accession>A0A222ENT3</accession>